<dbReference type="SUPFAM" id="SSF57850">
    <property type="entry name" value="RING/U-box"/>
    <property type="match status" value="1"/>
</dbReference>
<dbReference type="CDD" id="cd16448">
    <property type="entry name" value="RING-H2"/>
    <property type="match status" value="1"/>
</dbReference>
<organism evidence="6 7">
    <name type="scientific">Heterodera schachtii</name>
    <name type="common">Sugarbeet cyst nematode worm</name>
    <name type="synonym">Tylenchus schachtii</name>
    <dbReference type="NCBI Taxonomy" id="97005"/>
    <lineage>
        <taxon>Eukaryota</taxon>
        <taxon>Metazoa</taxon>
        <taxon>Ecdysozoa</taxon>
        <taxon>Nematoda</taxon>
        <taxon>Chromadorea</taxon>
        <taxon>Rhabditida</taxon>
        <taxon>Tylenchina</taxon>
        <taxon>Tylenchomorpha</taxon>
        <taxon>Tylenchoidea</taxon>
        <taxon>Heteroderidae</taxon>
        <taxon>Heteroderinae</taxon>
        <taxon>Heterodera</taxon>
    </lineage>
</organism>
<protein>
    <recommendedName>
        <fullName evidence="5">RING-type domain-containing protein</fullName>
    </recommendedName>
</protein>
<evidence type="ECO:0000256" key="2">
    <source>
        <dbReference type="ARBA" id="ARBA00022833"/>
    </source>
</evidence>
<evidence type="ECO:0000256" key="3">
    <source>
        <dbReference type="PROSITE-ProRule" id="PRU00175"/>
    </source>
</evidence>
<gene>
    <name evidence="6" type="ORF">niasHS_015085</name>
</gene>
<evidence type="ECO:0000313" key="7">
    <source>
        <dbReference type="Proteomes" id="UP001620645"/>
    </source>
</evidence>
<dbReference type="InterPro" id="IPR013083">
    <property type="entry name" value="Znf_RING/FYVE/PHD"/>
</dbReference>
<sequence>MESPMILGRPNEAPAATNIETMQRNGRKYLNAYNAIPVVIFVNKNNREKSECAICITEIGHGAKVRPLPCKHFFHEKCIKKWFLSGYCTCPLCREQLAISPTAQIMTLGNYLARGTADEVIIEVRSDSEAENNGSAVGTEMDSAETDNEQRERAPNGRNNGTDNWPNCRTNER</sequence>
<feature type="domain" description="RING-type" evidence="5">
    <location>
        <begin position="52"/>
        <end position="94"/>
    </location>
</feature>
<dbReference type="EMBL" id="JBICCN010000357">
    <property type="protein sequence ID" value="KAL3074255.1"/>
    <property type="molecule type" value="Genomic_DNA"/>
</dbReference>
<proteinExistence type="predicted"/>
<keyword evidence="7" id="KW-1185">Reference proteome</keyword>
<dbReference type="Pfam" id="PF13639">
    <property type="entry name" value="zf-RING_2"/>
    <property type="match status" value="1"/>
</dbReference>
<dbReference type="AlphaFoldDB" id="A0ABD2I8S8"/>
<dbReference type="PANTHER" id="PTHR47662:SF1">
    <property type="entry name" value="RING-TYPE DOMAIN-CONTAINING PROTEIN"/>
    <property type="match status" value="1"/>
</dbReference>
<dbReference type="PROSITE" id="PS50089">
    <property type="entry name" value="ZF_RING_2"/>
    <property type="match status" value="1"/>
</dbReference>
<comment type="caution">
    <text evidence="6">The sequence shown here is derived from an EMBL/GenBank/DDBJ whole genome shotgun (WGS) entry which is preliminary data.</text>
</comment>
<accession>A0ABD2I8S8</accession>
<dbReference type="InterPro" id="IPR001841">
    <property type="entry name" value="Znf_RING"/>
</dbReference>
<dbReference type="SMART" id="SM00184">
    <property type="entry name" value="RING"/>
    <property type="match status" value="1"/>
</dbReference>
<keyword evidence="1 3" id="KW-0863">Zinc-finger</keyword>
<evidence type="ECO:0000313" key="6">
    <source>
        <dbReference type="EMBL" id="KAL3074255.1"/>
    </source>
</evidence>
<feature type="region of interest" description="Disordered" evidence="4">
    <location>
        <begin position="125"/>
        <end position="173"/>
    </location>
</feature>
<dbReference type="PANTHER" id="PTHR47662">
    <property type="entry name" value="RING-TYPE DOMAIN-CONTAINING PROTEIN"/>
    <property type="match status" value="1"/>
</dbReference>
<dbReference type="GO" id="GO:0008270">
    <property type="term" value="F:zinc ion binding"/>
    <property type="evidence" value="ECO:0007669"/>
    <property type="project" value="UniProtKB-KW"/>
</dbReference>
<evidence type="ECO:0000259" key="5">
    <source>
        <dbReference type="PROSITE" id="PS50089"/>
    </source>
</evidence>
<dbReference type="Proteomes" id="UP001620645">
    <property type="component" value="Unassembled WGS sequence"/>
</dbReference>
<reference evidence="6 7" key="1">
    <citation type="submission" date="2024-10" db="EMBL/GenBank/DDBJ databases">
        <authorList>
            <person name="Kim D."/>
        </authorList>
    </citation>
    <scope>NUCLEOTIDE SEQUENCE [LARGE SCALE GENOMIC DNA]</scope>
    <source>
        <strain evidence="6">Taebaek</strain>
    </source>
</reference>
<dbReference type="Gene3D" id="3.30.40.10">
    <property type="entry name" value="Zinc/RING finger domain, C3HC4 (zinc finger)"/>
    <property type="match status" value="1"/>
</dbReference>
<keyword evidence="1 3" id="KW-0479">Metal-binding</keyword>
<name>A0ABD2I8S8_HETSC</name>
<evidence type="ECO:0000256" key="4">
    <source>
        <dbReference type="SAM" id="MobiDB-lite"/>
    </source>
</evidence>
<evidence type="ECO:0000256" key="1">
    <source>
        <dbReference type="ARBA" id="ARBA00022771"/>
    </source>
</evidence>
<keyword evidence="2" id="KW-0862">Zinc</keyword>
<feature type="compositionally biased region" description="Polar residues" evidence="4">
    <location>
        <begin position="157"/>
        <end position="173"/>
    </location>
</feature>